<dbReference type="AlphaFoldDB" id="A0A975DB58"/>
<feature type="domain" description="Solute-binding protein family 3/N-terminal" evidence="4">
    <location>
        <begin position="46"/>
        <end position="267"/>
    </location>
</feature>
<dbReference type="PANTHER" id="PTHR35936">
    <property type="entry name" value="MEMBRANE-BOUND LYTIC MUREIN TRANSGLYCOSYLASE F"/>
    <property type="match status" value="1"/>
</dbReference>
<evidence type="ECO:0000313" key="5">
    <source>
        <dbReference type="EMBL" id="QTH63709.1"/>
    </source>
</evidence>
<name>A0A975DB58_9GAMM</name>
<dbReference type="EMBL" id="CP072110">
    <property type="protein sequence ID" value="QTH63709.1"/>
    <property type="molecule type" value="Genomic_DNA"/>
</dbReference>
<reference evidence="5" key="1">
    <citation type="submission" date="2021-03" db="EMBL/GenBank/DDBJ databases">
        <title>Description of Psychrosphaera ytuae sp. nov. isolated from deep sea sediment of South China Sea.</title>
        <authorList>
            <person name="Zhang J."/>
            <person name="Xu X.-D."/>
        </authorList>
    </citation>
    <scope>NUCLEOTIDE SEQUENCE</scope>
    <source>
        <strain evidence="5">MTZ26</strain>
    </source>
</reference>
<dbReference type="RefSeq" id="WP_208831764.1">
    <property type="nucleotide sequence ID" value="NZ_CP072110.1"/>
</dbReference>
<evidence type="ECO:0000259" key="4">
    <source>
        <dbReference type="Pfam" id="PF00497"/>
    </source>
</evidence>
<keyword evidence="2 3" id="KW-0732">Signal</keyword>
<evidence type="ECO:0000256" key="3">
    <source>
        <dbReference type="SAM" id="SignalP"/>
    </source>
</evidence>
<sequence length="272" mass="30908">MSLIFIRRLVIFSIIVCTFSTMTPAVHANSNSIFIDQPTQLTPIDVVVGLSRPPFVIERGDKGYEIELVTAILKTMEYQPKFMYVPLGRTLRMLDQGMGAMLLTINNNIVPNSTIRTNPYITYQNRAVYKSDTKVSVTKFADLRNLRVVAFQGATKYLGSEFASAVRYNKNYFEVPNQLQQVRLLLEGRIDVAVMEENIFLHVLELVKPKPSDEQAEITSEDFNFAPLFPPNNYSAAFKDPSLVPIFNSALDDFKGTEEFKKLKAKYNIKNQ</sequence>
<dbReference type="Pfam" id="PF00497">
    <property type="entry name" value="SBP_bac_3"/>
    <property type="match status" value="1"/>
</dbReference>
<protein>
    <submittedName>
        <fullName evidence="5">Transporter substrate-binding domain-containing protein</fullName>
    </submittedName>
</protein>
<evidence type="ECO:0000256" key="1">
    <source>
        <dbReference type="ARBA" id="ARBA00010333"/>
    </source>
</evidence>
<feature type="chain" id="PRO_5037031980" evidence="3">
    <location>
        <begin position="29"/>
        <end position="272"/>
    </location>
</feature>
<dbReference type="PANTHER" id="PTHR35936:SF25">
    <property type="entry name" value="ABC TRANSPORTER SUBSTRATE-BINDING PROTEIN"/>
    <property type="match status" value="1"/>
</dbReference>
<proteinExistence type="inferred from homology"/>
<evidence type="ECO:0000313" key="6">
    <source>
        <dbReference type="Proteomes" id="UP000682739"/>
    </source>
</evidence>
<feature type="signal peptide" evidence="3">
    <location>
        <begin position="1"/>
        <end position="28"/>
    </location>
</feature>
<evidence type="ECO:0000256" key="2">
    <source>
        <dbReference type="ARBA" id="ARBA00022729"/>
    </source>
</evidence>
<dbReference type="KEGG" id="psym:J1N51_13465"/>
<dbReference type="SUPFAM" id="SSF53850">
    <property type="entry name" value="Periplasmic binding protein-like II"/>
    <property type="match status" value="1"/>
</dbReference>
<dbReference type="Proteomes" id="UP000682739">
    <property type="component" value="Chromosome"/>
</dbReference>
<keyword evidence="6" id="KW-1185">Reference proteome</keyword>
<organism evidence="5 6">
    <name type="scientific">Psychrosphaera ytuae</name>
    <dbReference type="NCBI Taxonomy" id="2820710"/>
    <lineage>
        <taxon>Bacteria</taxon>
        <taxon>Pseudomonadati</taxon>
        <taxon>Pseudomonadota</taxon>
        <taxon>Gammaproteobacteria</taxon>
        <taxon>Alteromonadales</taxon>
        <taxon>Pseudoalteromonadaceae</taxon>
        <taxon>Psychrosphaera</taxon>
    </lineage>
</organism>
<dbReference type="InterPro" id="IPR001638">
    <property type="entry name" value="Solute-binding_3/MltF_N"/>
</dbReference>
<accession>A0A975DB58</accession>
<dbReference type="Gene3D" id="3.40.190.10">
    <property type="entry name" value="Periplasmic binding protein-like II"/>
    <property type="match status" value="2"/>
</dbReference>
<comment type="similarity">
    <text evidence="1">Belongs to the bacterial solute-binding protein 3 family.</text>
</comment>
<gene>
    <name evidence="5" type="ORF">J1N51_13465</name>
</gene>